<feature type="domain" description="Glycosyltransferase 2-like" evidence="5">
    <location>
        <begin position="29"/>
        <end position="133"/>
    </location>
</feature>
<evidence type="ECO:0000313" key="6">
    <source>
        <dbReference type="EMBL" id="NMG17514.1"/>
    </source>
</evidence>
<organism evidence="6 7">
    <name type="scientific">Aromatoleum bremense</name>
    <dbReference type="NCBI Taxonomy" id="76115"/>
    <lineage>
        <taxon>Bacteria</taxon>
        <taxon>Pseudomonadati</taxon>
        <taxon>Pseudomonadota</taxon>
        <taxon>Betaproteobacteria</taxon>
        <taxon>Rhodocyclales</taxon>
        <taxon>Rhodocyclaceae</taxon>
        <taxon>Aromatoleum</taxon>
    </lineage>
</organism>
<evidence type="ECO:0000256" key="4">
    <source>
        <dbReference type="SAM" id="MobiDB-lite"/>
    </source>
</evidence>
<keyword evidence="7" id="KW-1185">Reference proteome</keyword>
<evidence type="ECO:0000256" key="2">
    <source>
        <dbReference type="ARBA" id="ARBA00022676"/>
    </source>
</evidence>
<keyword evidence="2" id="KW-0328">Glycosyltransferase</keyword>
<dbReference type="SUPFAM" id="SSF53448">
    <property type="entry name" value="Nucleotide-diphospho-sugar transferases"/>
    <property type="match status" value="1"/>
</dbReference>
<proteinExistence type="inferred from homology"/>
<name>A0ABX1NZN1_9RHOO</name>
<comment type="caution">
    <text evidence="6">The sequence shown here is derived from an EMBL/GenBank/DDBJ whole genome shotgun (WGS) entry which is preliminary data.</text>
</comment>
<dbReference type="PANTHER" id="PTHR43179:SF12">
    <property type="entry name" value="GALACTOFURANOSYLTRANSFERASE GLFT2"/>
    <property type="match status" value="1"/>
</dbReference>
<accession>A0ABX1NZN1</accession>
<dbReference type="Pfam" id="PF00535">
    <property type="entry name" value="Glycos_transf_2"/>
    <property type="match status" value="1"/>
</dbReference>
<dbReference type="Pfam" id="PF13692">
    <property type="entry name" value="Glyco_trans_1_4"/>
    <property type="match status" value="1"/>
</dbReference>
<sequence length="1202" mass="131773">MNDKHVGSDAESEIQRRGSAGAGADIIDVIVPIFRGAEETRRCLESVLGCSARARFELIVVDDCSPEPEVVALVDALAAAGRIHLLRNESNRGFVGSVNRAMALHPERDVVLLNSDTEVANDWLDRIAACARSASNIATVTPFSNNATICSYPFDGWTGEVPGTLGLAGLDRLFAHVHRGLIADLPTAIGFCMYIPRTALESLGLFDEVRFGRGYGEENDFSLRAAKAGWRNVLCADTFVYHRGGVSFGQERHELMKRAERALLEVHPDYNDRVAAFAAADPLHDLRQAIDEARRKAGAGEVAALATEQAVRGSDNVPFVVSDAEQSQPEAQRPHARRGKPVVLHISHSWGGGVDRWVRDFANADDQGWNLVLHSRTWRNEAGVRLELLDVLTGEEPVLAWDLDQPIATTTVSHGPYRAILDGIVAEFGVEAVIVSSLIGHSLDALDTGCPTIVVLHDFYPFCPALFAWFDGACQSCDRSLLQRCLGTNAFNVFWHHDDTDEWQALREEYAGKLKSDLVRVAAPSHTVYSRYATLFPVLRDKEVMLIPHGLGGVPVEPTIIPDDLLELLEGSRRLRVLVPGRLSLHKGFHLLQEVLSVLTGFAEILLLGSGEFGAPFAEMENVHVVPDYTNAELAARVAEFRPDCALLLSILPETFSYTLSEMQALGVPVVATRLGAFLERIEDGTSGFLVEPCADEIIARLRALAAQPEALAHVRDVLRAKPVRVAAQMVSDYRVLFQQVTVVRPVKAAGRMVTALTEAIEQRQVRERWFRAECERLQRLEAEAAGRNLSLEAERDSLQAALQAAHTEVVRLELHLVEIQTYRDALLDSTSWRLTRPLRAAREIITGKAYRVPCSSASLSQEAPVTPSCGPTAHDEQVPNEKSSPARVIAFRHGDALARRRADWLGSRLGLPVVELTDPMLAGMDLGMGVSLSVGVIVPNSGQEFVPESICLEGPVDVREQLDVVDNRLPEHVVVPSAAIAYSLNEAFGIKLPPAKVTPFPLVGNWTRNHLREAERVRLREALGVPDKTRIIVGIGRADAHSGLLRFARVAMEFAERNNGYCFVWIGGRDSEWLRGHWNEVGVPIALRRLFLIDEEAFELWLLAADAYLGCRHGGVHDAGVLEALAAGLPVAVEFGGSLADDLRSQASTHAFDLAVDEHALSRLLLWTRAPFTPRVAAARLVRERFGSEHAVAEFVAAFTA</sequence>
<dbReference type="SUPFAM" id="SSF53756">
    <property type="entry name" value="UDP-Glycosyltransferase/glycogen phosphorylase"/>
    <property type="match status" value="2"/>
</dbReference>
<dbReference type="RefSeq" id="WP_169204025.1">
    <property type="nucleotide sequence ID" value="NZ_CP059467.1"/>
</dbReference>
<evidence type="ECO:0000313" key="7">
    <source>
        <dbReference type="Proteomes" id="UP000633943"/>
    </source>
</evidence>
<dbReference type="InterPro" id="IPR029044">
    <property type="entry name" value="Nucleotide-diphossugar_trans"/>
</dbReference>
<evidence type="ECO:0000259" key="5">
    <source>
        <dbReference type="Pfam" id="PF00535"/>
    </source>
</evidence>
<comment type="similarity">
    <text evidence="1">Belongs to the glycosyltransferase 2 family.</text>
</comment>
<dbReference type="EMBL" id="WTVP01000083">
    <property type="protein sequence ID" value="NMG17514.1"/>
    <property type="molecule type" value="Genomic_DNA"/>
</dbReference>
<gene>
    <name evidence="6" type="ORF">GPA24_18615</name>
</gene>
<dbReference type="Gene3D" id="3.90.550.10">
    <property type="entry name" value="Spore Coat Polysaccharide Biosynthesis Protein SpsA, Chain A"/>
    <property type="match status" value="1"/>
</dbReference>
<dbReference type="PANTHER" id="PTHR43179">
    <property type="entry name" value="RHAMNOSYLTRANSFERASE WBBL"/>
    <property type="match status" value="1"/>
</dbReference>
<evidence type="ECO:0000256" key="3">
    <source>
        <dbReference type="ARBA" id="ARBA00022679"/>
    </source>
</evidence>
<evidence type="ECO:0000256" key="1">
    <source>
        <dbReference type="ARBA" id="ARBA00006739"/>
    </source>
</evidence>
<keyword evidence="3" id="KW-0808">Transferase</keyword>
<dbReference type="Gene3D" id="3.40.50.2000">
    <property type="entry name" value="Glycogen Phosphorylase B"/>
    <property type="match status" value="2"/>
</dbReference>
<feature type="region of interest" description="Disordered" evidence="4">
    <location>
        <begin position="862"/>
        <end position="883"/>
    </location>
</feature>
<dbReference type="Proteomes" id="UP000633943">
    <property type="component" value="Unassembled WGS sequence"/>
</dbReference>
<reference evidence="6 7" key="1">
    <citation type="submission" date="2019-12" db="EMBL/GenBank/DDBJ databases">
        <title>Comparative genomics gives insights into the taxonomy of the Azoarcus-Aromatoleum group and reveals separate origins of nif in the plant-associated Azoarcus and non-plant-associated Aromatoleum sub-groups.</title>
        <authorList>
            <person name="Lafos M."/>
            <person name="Maluk M."/>
            <person name="Batista M."/>
            <person name="Junghare M."/>
            <person name="Carmona M."/>
            <person name="Faoro H."/>
            <person name="Cruz L.M."/>
            <person name="Battistoni F."/>
            <person name="De Souza E."/>
            <person name="Pedrosa F."/>
            <person name="Chen W.-M."/>
            <person name="Poole P.S."/>
            <person name="Dixon R.A."/>
            <person name="James E.K."/>
        </authorList>
    </citation>
    <scope>NUCLEOTIDE SEQUENCE [LARGE SCALE GENOMIC DNA]</scope>
    <source>
        <strain evidence="6 7">PbN1</strain>
    </source>
</reference>
<protein>
    <submittedName>
        <fullName evidence="6">Glycosyltransferase</fullName>
    </submittedName>
</protein>
<dbReference type="InterPro" id="IPR001173">
    <property type="entry name" value="Glyco_trans_2-like"/>
</dbReference>